<evidence type="ECO:0000256" key="1">
    <source>
        <dbReference type="SAM" id="Phobius"/>
    </source>
</evidence>
<dbReference type="OrthoDB" id="8907898at2"/>
<name>A0A095TUU8_9GAMM</name>
<dbReference type="Pfam" id="PF11990">
    <property type="entry name" value="DUF3487"/>
    <property type="match status" value="1"/>
</dbReference>
<protein>
    <submittedName>
        <fullName evidence="2">Conjugative transfer region protein</fullName>
    </submittedName>
</protein>
<dbReference type="RefSeq" id="WP_035230310.1">
    <property type="nucleotide sequence ID" value="NZ_ARXV01000002.1"/>
</dbReference>
<dbReference type="PATRIC" id="fig|1177154.3.peg.618"/>
<dbReference type="NCBIfam" id="TIGR03750">
    <property type="entry name" value="conj_TIGR03750"/>
    <property type="match status" value="1"/>
</dbReference>
<accession>A0A095TUU8</accession>
<evidence type="ECO:0000313" key="2">
    <source>
        <dbReference type="EMBL" id="KGD66138.1"/>
    </source>
</evidence>
<feature type="transmembrane region" description="Helical" evidence="1">
    <location>
        <begin position="55"/>
        <end position="74"/>
    </location>
</feature>
<comment type="caution">
    <text evidence="2">The sequence shown here is derived from an EMBL/GenBank/DDBJ whole genome shotgun (WGS) entry which is preliminary data.</text>
</comment>
<gene>
    <name evidence="2" type="ORF">Y5S_00610</name>
</gene>
<reference evidence="2 3" key="1">
    <citation type="submission" date="2012-09" db="EMBL/GenBank/DDBJ databases">
        <title>Genome Sequence of alkane-degrading Bacterium Alcanivorax sp. 19-m-6.</title>
        <authorList>
            <person name="Lai Q."/>
            <person name="Shao Z."/>
        </authorList>
    </citation>
    <scope>NUCLEOTIDE SEQUENCE [LARGE SCALE GENOMIC DNA]</scope>
    <source>
        <strain evidence="2 3">19-m-6</strain>
    </source>
</reference>
<keyword evidence="1" id="KW-0472">Membrane</keyword>
<organism evidence="2 3">
    <name type="scientific">Alcanivorax nanhaiticus</name>
    <dbReference type="NCBI Taxonomy" id="1177154"/>
    <lineage>
        <taxon>Bacteria</taxon>
        <taxon>Pseudomonadati</taxon>
        <taxon>Pseudomonadota</taxon>
        <taxon>Gammaproteobacteria</taxon>
        <taxon>Oceanospirillales</taxon>
        <taxon>Alcanivoracaceae</taxon>
        <taxon>Alcanivorax</taxon>
    </lineage>
</organism>
<dbReference type="Proteomes" id="UP000029444">
    <property type="component" value="Unassembled WGS sequence"/>
</dbReference>
<keyword evidence="3" id="KW-1185">Reference proteome</keyword>
<sequence>MSNDHEILADRLNAEPAIFKGCSSSELGMIVGLAIVIWLPLSLLLAWLLGAITMGFGIAGVGVVATVVALATLFQRIKRGRPEGYYQQWLRIRLQTMGLYRTPWVLRSGSWDIGRTHYAPLPTRNR</sequence>
<dbReference type="EMBL" id="ARXV01000002">
    <property type="protein sequence ID" value="KGD66138.1"/>
    <property type="molecule type" value="Genomic_DNA"/>
</dbReference>
<dbReference type="STRING" id="1177154.Y5S_00610"/>
<evidence type="ECO:0000313" key="3">
    <source>
        <dbReference type="Proteomes" id="UP000029444"/>
    </source>
</evidence>
<proteinExistence type="predicted"/>
<feature type="transmembrane region" description="Helical" evidence="1">
    <location>
        <begin position="27"/>
        <end position="49"/>
    </location>
</feature>
<keyword evidence="1" id="KW-0812">Transmembrane</keyword>
<dbReference type="InterPro" id="IPR021877">
    <property type="entry name" value="DUF3487"/>
</dbReference>
<keyword evidence="1" id="KW-1133">Transmembrane helix</keyword>
<dbReference type="AlphaFoldDB" id="A0A095TUU8"/>
<dbReference type="eggNOG" id="ENOG502ZFI6">
    <property type="taxonomic scope" value="Bacteria"/>
</dbReference>